<sequence length="91" mass="9915">MQAHTIRDRVAFRSSLSPLKAPAFSLLDSLQAHPADVQIEALSLTFTILAQGAGLNPHELVERSRRQLSDAAAVRNPIPEAIEAYAQGELR</sequence>
<organism evidence="1 2">
    <name type="scientific">Novosphingobium lindaniclasticum LE124</name>
    <dbReference type="NCBI Taxonomy" id="1096930"/>
    <lineage>
        <taxon>Bacteria</taxon>
        <taxon>Pseudomonadati</taxon>
        <taxon>Pseudomonadota</taxon>
        <taxon>Alphaproteobacteria</taxon>
        <taxon>Sphingomonadales</taxon>
        <taxon>Sphingomonadaceae</taxon>
        <taxon>Novosphingobium</taxon>
    </lineage>
</organism>
<evidence type="ECO:0000313" key="2">
    <source>
        <dbReference type="Proteomes" id="UP000015527"/>
    </source>
</evidence>
<comment type="caution">
    <text evidence="1">The sequence shown here is derived from an EMBL/GenBank/DDBJ whole genome shotgun (WGS) entry which is preliminary data.</text>
</comment>
<name>T0HBL7_9SPHN</name>
<dbReference type="Proteomes" id="UP000015527">
    <property type="component" value="Unassembled WGS sequence"/>
</dbReference>
<dbReference type="AlphaFoldDB" id="T0HBL7"/>
<evidence type="ECO:0000313" key="1">
    <source>
        <dbReference type="EMBL" id="EQB10392.1"/>
    </source>
</evidence>
<dbReference type="EMBL" id="ATHL01000110">
    <property type="protein sequence ID" value="EQB10392.1"/>
    <property type="molecule type" value="Genomic_DNA"/>
</dbReference>
<dbReference type="PATRIC" id="fig|1096930.3.peg.3374"/>
<keyword evidence="2" id="KW-1185">Reference proteome</keyword>
<accession>T0HBL7</accession>
<dbReference type="RefSeq" id="WP_021235191.1">
    <property type="nucleotide sequence ID" value="NZ_ATHL01000110.1"/>
</dbReference>
<dbReference type="OrthoDB" id="9940814at2"/>
<gene>
    <name evidence="1" type="ORF">L284_17000</name>
</gene>
<proteinExistence type="predicted"/>
<protein>
    <submittedName>
        <fullName evidence="1">Uncharacterized protein</fullName>
    </submittedName>
</protein>
<reference evidence="1 2" key="1">
    <citation type="journal article" date="2013" name="Genome Announc.">
        <title>Genome Sequence of Novosphingobium lindaniclasticum LE124T, Isolated from a Hexachlorocyclohexane Dumpsite.</title>
        <authorList>
            <person name="Saxena A."/>
            <person name="Nayyar N."/>
            <person name="Sangwan N."/>
            <person name="Kumari R."/>
            <person name="Khurana J.P."/>
            <person name="Lal R."/>
        </authorList>
    </citation>
    <scope>NUCLEOTIDE SEQUENCE [LARGE SCALE GENOMIC DNA]</scope>
    <source>
        <strain evidence="1 2">LE124</strain>
    </source>
</reference>